<dbReference type="Pfam" id="PF12824">
    <property type="entry name" value="MRP-L20"/>
    <property type="match status" value="1"/>
</dbReference>
<dbReference type="PANTHER" id="PTHR28266:SF1">
    <property type="entry name" value="LARGE RIBOSOMAL SUBUNIT PROTEIN ML58"/>
    <property type="match status" value="1"/>
</dbReference>
<evidence type="ECO:0000256" key="1">
    <source>
        <dbReference type="SAM" id="MobiDB-lite"/>
    </source>
</evidence>
<name>A0AA40ARR1_9PEZI</name>
<dbReference type="Proteomes" id="UP001172102">
    <property type="component" value="Unassembled WGS sequence"/>
</dbReference>
<organism evidence="2 3">
    <name type="scientific">Lasiosphaeris hirsuta</name>
    <dbReference type="NCBI Taxonomy" id="260670"/>
    <lineage>
        <taxon>Eukaryota</taxon>
        <taxon>Fungi</taxon>
        <taxon>Dikarya</taxon>
        <taxon>Ascomycota</taxon>
        <taxon>Pezizomycotina</taxon>
        <taxon>Sordariomycetes</taxon>
        <taxon>Sordariomycetidae</taxon>
        <taxon>Sordariales</taxon>
        <taxon>Lasiosphaeriaceae</taxon>
        <taxon>Lasiosphaeris</taxon>
    </lineage>
</organism>
<proteinExistence type="predicted"/>
<keyword evidence="2" id="KW-0689">Ribosomal protein</keyword>
<dbReference type="InterPro" id="IPR024388">
    <property type="entry name" value="Ribosomal_mL58"/>
</dbReference>
<dbReference type="GO" id="GO:0003735">
    <property type="term" value="F:structural constituent of ribosome"/>
    <property type="evidence" value="ECO:0007669"/>
    <property type="project" value="TreeGrafter"/>
</dbReference>
<gene>
    <name evidence="2" type="ORF">B0H67DRAFT_577324</name>
</gene>
<keyword evidence="3" id="KW-1185">Reference proteome</keyword>
<evidence type="ECO:0000313" key="3">
    <source>
        <dbReference type="Proteomes" id="UP001172102"/>
    </source>
</evidence>
<dbReference type="EMBL" id="JAUKUA010000003">
    <property type="protein sequence ID" value="KAK0720788.1"/>
    <property type="molecule type" value="Genomic_DNA"/>
</dbReference>
<dbReference type="AlphaFoldDB" id="A0AA40ARR1"/>
<feature type="region of interest" description="Disordered" evidence="1">
    <location>
        <begin position="33"/>
        <end position="72"/>
    </location>
</feature>
<comment type="caution">
    <text evidence="2">The sequence shown here is derived from an EMBL/GenBank/DDBJ whole genome shotgun (WGS) entry which is preliminary data.</text>
</comment>
<reference evidence="2" key="1">
    <citation type="submission" date="2023-06" db="EMBL/GenBank/DDBJ databases">
        <title>Genome-scale phylogeny and comparative genomics of the fungal order Sordariales.</title>
        <authorList>
            <consortium name="Lawrence Berkeley National Laboratory"/>
            <person name="Hensen N."/>
            <person name="Bonometti L."/>
            <person name="Westerberg I."/>
            <person name="Brannstrom I.O."/>
            <person name="Guillou S."/>
            <person name="Cros-Aarteil S."/>
            <person name="Calhoun S."/>
            <person name="Haridas S."/>
            <person name="Kuo A."/>
            <person name="Mondo S."/>
            <person name="Pangilinan J."/>
            <person name="Riley R."/>
            <person name="Labutti K."/>
            <person name="Andreopoulos B."/>
            <person name="Lipzen A."/>
            <person name="Chen C."/>
            <person name="Yanf M."/>
            <person name="Daum C."/>
            <person name="Ng V."/>
            <person name="Clum A."/>
            <person name="Steindorff A."/>
            <person name="Ohm R."/>
            <person name="Martin F."/>
            <person name="Silar P."/>
            <person name="Natvig D."/>
            <person name="Lalanne C."/>
            <person name="Gautier V."/>
            <person name="Ament-Velasquez S.L."/>
            <person name="Kruys A."/>
            <person name="Hutchinson M.I."/>
            <person name="Powell A.J."/>
            <person name="Barry K."/>
            <person name="Miller A.N."/>
            <person name="Grigoriev I.V."/>
            <person name="Debuchy R."/>
            <person name="Gladieux P."/>
            <person name="Thoren M.H."/>
            <person name="Johannesson H."/>
        </authorList>
    </citation>
    <scope>NUCLEOTIDE SEQUENCE</scope>
    <source>
        <strain evidence="2">SMH4607-1</strain>
    </source>
</reference>
<keyword evidence="2" id="KW-0687">Ribonucleoprotein</keyword>
<dbReference type="GO" id="GO:0005762">
    <property type="term" value="C:mitochondrial large ribosomal subunit"/>
    <property type="evidence" value="ECO:0007669"/>
    <property type="project" value="TreeGrafter"/>
</dbReference>
<protein>
    <submittedName>
        <fullName evidence="2">Mitochondrial ribosomal protein subunit L20-domain-containing protein</fullName>
    </submittedName>
</protein>
<dbReference type="PANTHER" id="PTHR28266">
    <property type="entry name" value="54S RIBOSOMAL PROTEIN L20, MITOCHONDRIAL"/>
    <property type="match status" value="1"/>
</dbReference>
<evidence type="ECO:0000313" key="2">
    <source>
        <dbReference type="EMBL" id="KAK0720788.1"/>
    </source>
</evidence>
<accession>A0AA40ARR1</accession>
<sequence>MEAQLTRRTAASCCQHLPISSASSQSSRVLLRSIRLPTTATGARKQSTRSRTRRALNIPPHPSFLDRKPKSGSNTIIFNPPASAPSVFHTPFKFLPKSDPRRRANLPASLFASSTTIQFNHTSPPSTPQTDDADFIANAPLLGSDCSTPKPHHLTPADVEEIRRLRTEDPVKNSVAVLSERYKCSKLFIMMCVSSPREHRDKIKSALEMVRQRWGPRRAAAREDRKRRWEMLFNSQL</sequence>